<dbReference type="AntiFam" id="ANF00056">
    <property type="entry name" value="Translation of DNA repeat"/>
</dbReference>
<name>A0AAQ1NY63_LEPIR</name>
<dbReference type="EMBL" id="OEJX01000023">
    <property type="protein sequence ID" value="SOR61451.1"/>
    <property type="molecule type" value="Genomic_DNA"/>
</dbReference>
<dbReference type="AlphaFoldDB" id="A0AAQ1NY63"/>
<comment type="caution">
    <text evidence="1">The sequence shown here is derived from an EMBL/GenBank/DDBJ whole genome shotgun (WGS) entry which is preliminary data.</text>
</comment>
<evidence type="ECO:0000313" key="2">
    <source>
        <dbReference type="Proteomes" id="UP000234460"/>
    </source>
</evidence>
<proteinExistence type="predicted"/>
<organism evidence="1 2">
    <name type="scientific">Leptospira interrogans serovar Manilae</name>
    <dbReference type="NCBI Taxonomy" id="214675"/>
    <lineage>
        <taxon>Bacteria</taxon>
        <taxon>Pseudomonadati</taxon>
        <taxon>Spirochaetota</taxon>
        <taxon>Spirochaetia</taxon>
        <taxon>Leptospirales</taxon>
        <taxon>Leptospiraceae</taxon>
        <taxon>Leptospira</taxon>
    </lineage>
</organism>
<reference evidence="1 2" key="1">
    <citation type="submission" date="2017-11" db="EMBL/GenBank/DDBJ databases">
        <authorList>
            <person name="Lechat P."/>
        </authorList>
    </citation>
    <scope>NUCLEOTIDE SEQUENCE [LARGE SCALE GENOMIC DNA]</scope>
    <source>
        <strain evidence="1">L495</strain>
    </source>
</reference>
<protein>
    <submittedName>
        <fullName evidence="1">Uncharacterized protein</fullName>
    </submittedName>
</protein>
<evidence type="ECO:0000313" key="1">
    <source>
        <dbReference type="EMBL" id="SOR61451.1"/>
    </source>
</evidence>
<sequence>MWELREFNDLELLENSQIAKCNLIYRNDCILLKISKKLSCKIF</sequence>
<accession>A0AAQ1NY63</accession>
<dbReference type="Proteomes" id="UP000234460">
    <property type="component" value="Chromosome LMANV2"/>
</dbReference>
<gene>
    <name evidence="1" type="ORF">LMANV2_30022</name>
</gene>